<dbReference type="GO" id="GO:0072686">
    <property type="term" value="C:mitotic spindle"/>
    <property type="evidence" value="ECO:0007669"/>
    <property type="project" value="TreeGrafter"/>
</dbReference>
<dbReference type="InterPro" id="IPR036322">
    <property type="entry name" value="WD40_repeat_dom_sf"/>
</dbReference>
<reference evidence="3 4" key="1">
    <citation type="submission" date="2015-04" db="EMBL/GenBank/DDBJ databases">
        <title>Draft genome of the roundworm Trichinella nativa.</title>
        <authorList>
            <person name="Mitreva M."/>
        </authorList>
    </citation>
    <scope>NUCLEOTIDE SEQUENCE [LARGE SCALE GENOMIC DNA]</scope>
    <source>
        <strain evidence="3 4">ISS45</strain>
    </source>
</reference>
<proteinExistence type="predicted"/>
<organism evidence="3 4">
    <name type="scientific">Trichinella nativa</name>
    <dbReference type="NCBI Taxonomy" id="6335"/>
    <lineage>
        <taxon>Eukaryota</taxon>
        <taxon>Metazoa</taxon>
        <taxon>Ecdysozoa</taxon>
        <taxon>Nematoda</taxon>
        <taxon>Enoplea</taxon>
        <taxon>Dorylaimia</taxon>
        <taxon>Trichinellida</taxon>
        <taxon>Trichinellidae</taxon>
        <taxon>Trichinella</taxon>
    </lineage>
</organism>
<sequence length="384" mass="42701">MPGCRPVFGDSRRAATPTIRCLAVERATSAGRKSPRPRHRRRIDVKLTLATIHGDRLREFIPKTIIQRLVRGGSFPPHLPTTEIYLPEIWTAQSPFGMQYKFKTAHSGGVTLMLVNKCGTLFTTGGRDHKLIEWAPNLQKICKIAQISDQQCKIKSITFGSGEEIFLATEDGRVLRATTLDGKFEQAIPTAESTSPRCLAIHPLLLRFISCNRDGRLTIWDGTSKSLINYVDLNKHCQTLAWQNSGQAIAVGCKDGSWLILDSSKRIFSADNKLAVGDANGTLYIYRLQSGHTDYALLGKTKVNNASNGLEEITTQTMLYNAVWKTENCFANLNTLGVMSNLPESNNKTLMTISHKKKLLAIIDESSILKLFNYPCISENVSIF</sequence>
<evidence type="ECO:0000313" key="4">
    <source>
        <dbReference type="Proteomes" id="UP000243006"/>
    </source>
</evidence>
<evidence type="ECO:0000313" key="3">
    <source>
        <dbReference type="EMBL" id="OUC45253.1"/>
    </source>
</evidence>
<evidence type="ECO:0000256" key="1">
    <source>
        <dbReference type="ARBA" id="ARBA00022574"/>
    </source>
</evidence>
<dbReference type="Gene3D" id="2.130.10.10">
    <property type="entry name" value="YVTN repeat-like/Quinoprotein amine dehydrogenase"/>
    <property type="match status" value="2"/>
</dbReference>
<gene>
    <name evidence="3" type="ORF">D917_08553</name>
</gene>
<evidence type="ECO:0000256" key="2">
    <source>
        <dbReference type="ARBA" id="ARBA00022737"/>
    </source>
</evidence>
<keyword evidence="1" id="KW-0853">WD repeat</keyword>
<dbReference type="SMART" id="SM00320">
    <property type="entry name" value="WD40"/>
    <property type="match status" value="3"/>
</dbReference>
<accession>A0A1Y3EJE0</accession>
<dbReference type="SUPFAM" id="SSF50978">
    <property type="entry name" value="WD40 repeat-like"/>
    <property type="match status" value="1"/>
</dbReference>
<name>A0A1Y3EJE0_9BILA</name>
<dbReference type="PANTHER" id="PTHR13720:SF50">
    <property type="entry name" value="ECHINODERM MICROTUBULE-ASSOCIATED PROTEIN-LIKE 2"/>
    <property type="match status" value="1"/>
</dbReference>
<comment type="caution">
    <text evidence="3">The sequence shown here is derived from an EMBL/GenBank/DDBJ whole genome shotgun (WGS) entry which is preliminary data.</text>
</comment>
<dbReference type="InterPro" id="IPR050630">
    <property type="entry name" value="WD_repeat_EMAP"/>
</dbReference>
<dbReference type="GO" id="GO:0000226">
    <property type="term" value="P:microtubule cytoskeleton organization"/>
    <property type="evidence" value="ECO:0007669"/>
    <property type="project" value="TreeGrafter"/>
</dbReference>
<dbReference type="InterPro" id="IPR015943">
    <property type="entry name" value="WD40/YVTN_repeat-like_dom_sf"/>
</dbReference>
<dbReference type="AlphaFoldDB" id="A0A1Y3EJE0"/>
<keyword evidence="2" id="KW-0677">Repeat</keyword>
<protein>
    <submittedName>
        <fullName evidence="3">WD domain, G-beta repeat protein</fullName>
    </submittedName>
</protein>
<dbReference type="Proteomes" id="UP000243006">
    <property type="component" value="Unassembled WGS sequence"/>
</dbReference>
<dbReference type="GO" id="GO:0008017">
    <property type="term" value="F:microtubule binding"/>
    <property type="evidence" value="ECO:0007669"/>
    <property type="project" value="TreeGrafter"/>
</dbReference>
<dbReference type="PANTHER" id="PTHR13720">
    <property type="entry name" value="WD-40 REPEAT PROTEIN"/>
    <property type="match status" value="1"/>
</dbReference>
<dbReference type="InterPro" id="IPR001680">
    <property type="entry name" value="WD40_rpt"/>
</dbReference>
<dbReference type="EMBL" id="LVZM01010134">
    <property type="protein sequence ID" value="OUC45253.1"/>
    <property type="molecule type" value="Genomic_DNA"/>
</dbReference>